<dbReference type="AlphaFoldDB" id="A0A8I6SUX7"/>
<name>A0A8I6SUX7_CIMLE</name>
<evidence type="ECO:0000259" key="2">
    <source>
        <dbReference type="Pfam" id="PF07985"/>
    </source>
</evidence>
<dbReference type="OMA" id="NDIAIHI"/>
<feature type="domain" description="SRR1-like" evidence="2">
    <location>
        <begin position="89"/>
        <end position="248"/>
    </location>
</feature>
<dbReference type="Proteomes" id="UP000494040">
    <property type="component" value="Unassembled WGS sequence"/>
</dbReference>
<evidence type="ECO:0000256" key="1">
    <source>
        <dbReference type="ARBA" id="ARBA00009856"/>
    </source>
</evidence>
<dbReference type="PANTHER" id="PTHR28626:SF3">
    <property type="entry name" value="SRR1-LIKE PROTEIN"/>
    <property type="match status" value="1"/>
</dbReference>
<evidence type="ECO:0000313" key="3">
    <source>
        <dbReference type="EnsemblMetazoa" id="XP_024085065.1"/>
    </source>
</evidence>
<dbReference type="InterPro" id="IPR012942">
    <property type="entry name" value="SRR1-like"/>
</dbReference>
<dbReference type="PANTHER" id="PTHR28626">
    <property type="entry name" value="SRR1-LIKE PROTEIN"/>
    <property type="match status" value="1"/>
</dbReference>
<organism evidence="3 4">
    <name type="scientific">Cimex lectularius</name>
    <name type="common">Bed bug</name>
    <name type="synonym">Acanthia lectularia</name>
    <dbReference type="NCBI Taxonomy" id="79782"/>
    <lineage>
        <taxon>Eukaryota</taxon>
        <taxon>Metazoa</taxon>
        <taxon>Ecdysozoa</taxon>
        <taxon>Arthropoda</taxon>
        <taxon>Hexapoda</taxon>
        <taxon>Insecta</taxon>
        <taxon>Pterygota</taxon>
        <taxon>Neoptera</taxon>
        <taxon>Paraneoptera</taxon>
        <taxon>Hemiptera</taxon>
        <taxon>Heteroptera</taxon>
        <taxon>Panheteroptera</taxon>
        <taxon>Cimicomorpha</taxon>
        <taxon>Cimicidae</taxon>
        <taxon>Cimex</taxon>
    </lineage>
</organism>
<sequence>MDVISKLRESSTQNILTSSNLRRSQWCEMEEDGFKLVKKKKKKNYEQFDEESPLYLERVKKKFLEVKGMMVDSLQFFSFVKSIDEGLVNLDSPKVEEIVCYGLGNFSKSPNARYQYAMAVELSEFYACPLLVFDPVFTEPEKKILEEMRSELIPRNEMGKRKATKSTLFFLPHCPRELFNNILLANWGESLANCIIAGNNLASIVESTPSRSLKNEFPYLVNSFEHAEIIEVKNTFQFLDVFNDMAVHVFPNKKILNSVC</sequence>
<protein>
    <recommendedName>
        <fullName evidence="2">SRR1-like domain-containing protein</fullName>
    </recommendedName>
</protein>
<evidence type="ECO:0000313" key="4">
    <source>
        <dbReference type="Proteomes" id="UP000494040"/>
    </source>
</evidence>
<dbReference type="InterPro" id="IPR040044">
    <property type="entry name" value="SRR1L"/>
</dbReference>
<proteinExistence type="inferred from homology"/>
<dbReference type="GeneID" id="106667485"/>
<reference evidence="3" key="1">
    <citation type="submission" date="2022-01" db="UniProtKB">
        <authorList>
            <consortium name="EnsemblMetazoa"/>
        </authorList>
    </citation>
    <scope>IDENTIFICATION</scope>
</reference>
<dbReference type="GO" id="GO:0005634">
    <property type="term" value="C:nucleus"/>
    <property type="evidence" value="ECO:0007669"/>
    <property type="project" value="TreeGrafter"/>
</dbReference>
<accession>A0A8I6SUX7</accession>
<dbReference type="RefSeq" id="XP_024085065.1">
    <property type="nucleotide sequence ID" value="XM_024229297.1"/>
</dbReference>
<dbReference type="GO" id="GO:0005737">
    <property type="term" value="C:cytoplasm"/>
    <property type="evidence" value="ECO:0007669"/>
    <property type="project" value="TreeGrafter"/>
</dbReference>
<comment type="similarity">
    <text evidence="1">Belongs to the SRR1 family.</text>
</comment>
<dbReference type="Pfam" id="PF07985">
    <property type="entry name" value="SRR1"/>
    <property type="match status" value="1"/>
</dbReference>
<keyword evidence="4" id="KW-1185">Reference proteome</keyword>
<dbReference type="OrthoDB" id="551431at2759"/>
<dbReference type="EnsemblMetazoa" id="XM_024229297.1">
    <property type="protein sequence ID" value="XP_024085065.1"/>
    <property type="gene ID" value="LOC106667485"/>
</dbReference>